<accession>A0A8B8ZEA5</accession>
<evidence type="ECO:0000313" key="3">
    <source>
        <dbReference type="RefSeq" id="XP_038972451.1"/>
    </source>
</evidence>
<dbReference type="Pfam" id="PF13966">
    <property type="entry name" value="zf-RVT"/>
    <property type="match status" value="1"/>
</dbReference>
<proteinExistence type="predicted"/>
<dbReference type="Pfam" id="PF13456">
    <property type="entry name" value="RVT_3"/>
    <property type="match status" value="1"/>
</dbReference>
<dbReference type="InterPro" id="IPR044730">
    <property type="entry name" value="RNase_H-like_dom_plant"/>
</dbReference>
<organism evidence="2 3">
    <name type="scientific">Phoenix dactylifera</name>
    <name type="common">Date palm</name>
    <dbReference type="NCBI Taxonomy" id="42345"/>
    <lineage>
        <taxon>Eukaryota</taxon>
        <taxon>Viridiplantae</taxon>
        <taxon>Streptophyta</taxon>
        <taxon>Embryophyta</taxon>
        <taxon>Tracheophyta</taxon>
        <taxon>Spermatophyta</taxon>
        <taxon>Magnoliopsida</taxon>
        <taxon>Liliopsida</taxon>
        <taxon>Arecaceae</taxon>
        <taxon>Coryphoideae</taxon>
        <taxon>Phoeniceae</taxon>
        <taxon>Phoenix</taxon>
    </lineage>
</organism>
<evidence type="ECO:0000259" key="1">
    <source>
        <dbReference type="PROSITE" id="PS50878"/>
    </source>
</evidence>
<dbReference type="Proteomes" id="UP000228380">
    <property type="component" value="Unplaced"/>
</dbReference>
<dbReference type="Pfam" id="PF00078">
    <property type="entry name" value="RVT_1"/>
    <property type="match status" value="2"/>
</dbReference>
<dbReference type="KEGG" id="pda:120104769"/>
<dbReference type="GO" id="GO:0004523">
    <property type="term" value="F:RNA-DNA hybrid ribonuclease activity"/>
    <property type="evidence" value="ECO:0007669"/>
    <property type="project" value="InterPro"/>
</dbReference>
<dbReference type="GO" id="GO:0003676">
    <property type="term" value="F:nucleic acid binding"/>
    <property type="evidence" value="ECO:0007669"/>
    <property type="project" value="InterPro"/>
</dbReference>
<sequence>MGELRSLLSLHDSLLRQQEIFWRQKSRIQWIREGDRNTSFFHQAVVIRRHRNRIRAIRDEAGQIVEDPDMIQRVLEGFFRARWSEQLGSGSPEGFVPPSARVAEEDTVALIRPVSEREIREVVWSLEGDKAPRPDGFPPLFFRRYWMIVGQDVTAAIQQYFSTVVMSTDWQRTLITLIPKRQDASEPSHFRPISLCTTMYKATAKLLAVRLRDILPRIISPEQGAFVGGRSISDNVLIVQEFMFDLRRASSRRSLMGIKLDMERAYDRMRWDFVQQSLQEFGFHEIWIRWVMGCVRAPSFAILVNGTPSRFFESAGGLRQSCPLSPLLFIICADALSRALRQAVSNQELVVYRPVPDASPTSHLLFADDCLLLAQATRQDARVIQRILRDYCSVSGQRVNLSKSAICFSPKIRVAVKTSILKMLGVGEQEGMLRYLGVPLSGQRLHSRECSSLELSIRHRLEGWQIHSLSMMGRVTLVRSVLSSIPIYLLSNFLMPVATVRNLERIFRNFIWGRNGGRGGIHLMAWEVVCQPTRCGGLGVQSLVMRREVLLARQAARVVLEPDGMWAALMRAKYGALAPGIRGGRRHSPIWREICTIVGMVLPVIRWSIGDGRSVDVLEDSWLTEQPISRLLVMVDTARIAGLRVRDLIELEGGRWREELIQEVFGAQLAEMVLALPVPARERPDRLVWVPTGRSQVRARDIHQLMISEPGRQIEGGWIWRMRTHLRVSLFIWKVAWDCLPTRSLLARRGMRITQGCEVCIDTEETIDHVLLQCPRAREIWRRNSGVFEGRRLPPRMVVDRAIRHAREIITATARFSSGMAGDIWGTSSAVTAPRFVLVSWVPPPPGYLKANFDGSMSVDGVAGGVGFVIRDHLGRMIAAGGRRTPGLTAVGTELRAAWEGISFARQILGAERLCLEGDSSVVIDWARGLDRYGDGHPLIRDIRRLAQELSDFQALHVFRKANRAADWVASYVARHSGEIIWTSVGGIPPTLWTEDEEASDGDRPLRVDVGIRDVESVSLTRPVSAQEVQEAVWALAADKAPGPDGFSPFFFRQYWGIIRPAMVEAIQCFFTQAAMPEDWKATFITLIPKRQNAAEPCHFRLISLCTTLYKVVARIMVGRMKPLLPGLISQEQGAFVAGRNISHNVMLAQKMMWDLRQASKWHSLMAVKLDMERAYDRIKWSFL</sequence>
<dbReference type="InterPro" id="IPR000477">
    <property type="entry name" value="RT_dom"/>
</dbReference>
<dbReference type="SUPFAM" id="SSF53098">
    <property type="entry name" value="Ribonuclease H-like"/>
    <property type="match status" value="1"/>
</dbReference>
<dbReference type="InterPro" id="IPR026960">
    <property type="entry name" value="RVT-Znf"/>
</dbReference>
<dbReference type="RefSeq" id="XP_038972451.1">
    <property type="nucleotide sequence ID" value="XM_039116523.1"/>
</dbReference>
<dbReference type="SUPFAM" id="SSF56672">
    <property type="entry name" value="DNA/RNA polymerases"/>
    <property type="match status" value="2"/>
</dbReference>
<dbReference type="InterPro" id="IPR002156">
    <property type="entry name" value="RNaseH_domain"/>
</dbReference>
<dbReference type="InterPro" id="IPR012337">
    <property type="entry name" value="RNaseH-like_sf"/>
</dbReference>
<keyword evidence="2" id="KW-1185">Reference proteome</keyword>
<dbReference type="OrthoDB" id="549558at2759"/>
<dbReference type="AlphaFoldDB" id="A0A8B8ZEA5"/>
<name>A0A8B8ZEA5_PHODC</name>
<dbReference type="GeneID" id="120104769"/>
<dbReference type="CDD" id="cd01650">
    <property type="entry name" value="RT_nLTR_like"/>
    <property type="match status" value="1"/>
</dbReference>
<reference evidence="3" key="1">
    <citation type="submission" date="2025-08" db="UniProtKB">
        <authorList>
            <consortium name="RefSeq"/>
        </authorList>
    </citation>
    <scope>IDENTIFICATION</scope>
    <source>
        <tissue evidence="3">Young leaves</tissue>
    </source>
</reference>
<protein>
    <submittedName>
        <fullName evidence="3">Uncharacterized protein LOC120104769</fullName>
    </submittedName>
</protein>
<feature type="domain" description="Reverse transcriptase" evidence="1">
    <location>
        <begin position="159"/>
        <end position="440"/>
    </location>
</feature>
<dbReference type="InterPro" id="IPR036397">
    <property type="entry name" value="RNaseH_sf"/>
</dbReference>
<dbReference type="CDD" id="cd06222">
    <property type="entry name" value="RNase_H_like"/>
    <property type="match status" value="1"/>
</dbReference>
<evidence type="ECO:0000313" key="2">
    <source>
        <dbReference type="Proteomes" id="UP000228380"/>
    </source>
</evidence>
<dbReference type="InterPro" id="IPR043502">
    <property type="entry name" value="DNA/RNA_pol_sf"/>
</dbReference>
<gene>
    <name evidence="3" type="primary">LOC120104769</name>
</gene>
<dbReference type="Gene3D" id="3.30.420.10">
    <property type="entry name" value="Ribonuclease H-like superfamily/Ribonuclease H"/>
    <property type="match status" value="1"/>
</dbReference>
<dbReference type="PROSITE" id="PS50878">
    <property type="entry name" value="RT_POL"/>
    <property type="match status" value="1"/>
</dbReference>
<dbReference type="PANTHER" id="PTHR19446">
    <property type="entry name" value="REVERSE TRANSCRIPTASES"/>
    <property type="match status" value="1"/>
</dbReference>